<keyword evidence="1" id="KW-0732">Signal</keyword>
<accession>A0ABW7FFN2</accession>
<dbReference type="RefSeq" id="WP_394396663.1">
    <property type="nucleotide sequence ID" value="NZ_JBIGHW010000003.1"/>
</dbReference>
<organism evidence="2 3">
    <name type="scientific">Pelomonas margarita</name>
    <dbReference type="NCBI Taxonomy" id="3299031"/>
    <lineage>
        <taxon>Bacteria</taxon>
        <taxon>Pseudomonadati</taxon>
        <taxon>Pseudomonadota</taxon>
        <taxon>Betaproteobacteria</taxon>
        <taxon>Burkholderiales</taxon>
        <taxon>Sphaerotilaceae</taxon>
        <taxon>Roseateles</taxon>
    </lineage>
</organism>
<gene>
    <name evidence="2" type="ORF">ACG0Z3_07515</name>
</gene>
<sequence length="102" mass="10431">MKSQTLALVAAVAGLIGQAAELQAAGAVRPEHETKWGALRVGLEQLNDAAKAIDQAADQAAPQTPDAAALADLAAKVAHVGYVLELHSTLIDRLADLAEAKA</sequence>
<evidence type="ECO:0000313" key="3">
    <source>
        <dbReference type="Proteomes" id="UP001606301"/>
    </source>
</evidence>
<protein>
    <recommendedName>
        <fullName evidence="4">Chemotaxis protein</fullName>
    </recommendedName>
</protein>
<proteinExistence type="predicted"/>
<name>A0ABW7FFN2_9BURK</name>
<evidence type="ECO:0000256" key="1">
    <source>
        <dbReference type="SAM" id="SignalP"/>
    </source>
</evidence>
<feature type="chain" id="PRO_5045734208" description="Chemotaxis protein" evidence="1">
    <location>
        <begin position="25"/>
        <end position="102"/>
    </location>
</feature>
<evidence type="ECO:0000313" key="2">
    <source>
        <dbReference type="EMBL" id="MFG6440528.1"/>
    </source>
</evidence>
<dbReference type="EMBL" id="JBIGHW010000003">
    <property type="protein sequence ID" value="MFG6440528.1"/>
    <property type="molecule type" value="Genomic_DNA"/>
</dbReference>
<feature type="signal peptide" evidence="1">
    <location>
        <begin position="1"/>
        <end position="24"/>
    </location>
</feature>
<evidence type="ECO:0008006" key="4">
    <source>
        <dbReference type="Google" id="ProtNLM"/>
    </source>
</evidence>
<reference evidence="2 3" key="1">
    <citation type="submission" date="2024-08" db="EMBL/GenBank/DDBJ databases">
        <authorList>
            <person name="Lu H."/>
        </authorList>
    </citation>
    <scope>NUCLEOTIDE SEQUENCE [LARGE SCALE GENOMIC DNA]</scope>
    <source>
        <strain evidence="2 3">LKC17W</strain>
    </source>
</reference>
<keyword evidence="3" id="KW-1185">Reference proteome</keyword>
<comment type="caution">
    <text evidence="2">The sequence shown here is derived from an EMBL/GenBank/DDBJ whole genome shotgun (WGS) entry which is preliminary data.</text>
</comment>
<dbReference type="Proteomes" id="UP001606301">
    <property type="component" value="Unassembled WGS sequence"/>
</dbReference>